<dbReference type="EMBL" id="BMNG01000007">
    <property type="protein sequence ID" value="GGO46347.1"/>
    <property type="molecule type" value="Genomic_DNA"/>
</dbReference>
<gene>
    <name evidence="2" type="ORF">GCM10012286_37050</name>
</gene>
<feature type="compositionally biased region" description="Basic and acidic residues" evidence="1">
    <location>
        <begin position="262"/>
        <end position="272"/>
    </location>
</feature>
<evidence type="ECO:0008006" key="4">
    <source>
        <dbReference type="Google" id="ProtNLM"/>
    </source>
</evidence>
<evidence type="ECO:0000313" key="2">
    <source>
        <dbReference type="EMBL" id="GGO46347.1"/>
    </source>
</evidence>
<organism evidence="2 3">
    <name type="scientific">Streptomyces lasiicapitis</name>
    <dbReference type="NCBI Taxonomy" id="1923961"/>
    <lineage>
        <taxon>Bacteria</taxon>
        <taxon>Bacillati</taxon>
        <taxon>Actinomycetota</taxon>
        <taxon>Actinomycetes</taxon>
        <taxon>Kitasatosporales</taxon>
        <taxon>Streptomycetaceae</taxon>
        <taxon>Streptomyces</taxon>
    </lineage>
</organism>
<comment type="caution">
    <text evidence="2">The sequence shown here is derived from an EMBL/GenBank/DDBJ whole genome shotgun (WGS) entry which is preliminary data.</text>
</comment>
<proteinExistence type="predicted"/>
<feature type="compositionally biased region" description="Gly residues" evidence="1">
    <location>
        <begin position="43"/>
        <end position="53"/>
    </location>
</feature>
<reference evidence="3" key="1">
    <citation type="journal article" date="2019" name="Int. J. Syst. Evol. Microbiol.">
        <title>The Global Catalogue of Microorganisms (GCM) 10K type strain sequencing project: providing services to taxonomists for standard genome sequencing and annotation.</title>
        <authorList>
            <consortium name="The Broad Institute Genomics Platform"/>
            <consortium name="The Broad Institute Genome Sequencing Center for Infectious Disease"/>
            <person name="Wu L."/>
            <person name="Ma J."/>
        </authorList>
    </citation>
    <scope>NUCLEOTIDE SEQUENCE [LARGE SCALE GENOMIC DNA]</scope>
    <source>
        <strain evidence="3">CGMCC 4.7349</strain>
    </source>
</reference>
<protein>
    <recommendedName>
        <fullName evidence="4">SpcZ</fullName>
    </recommendedName>
</protein>
<sequence>MGRMGRTGVVAESLDEFVTRLAAGPVGPAVPDGSVRPERADGGSDGSPAGGAGSSMPSWLAQVAAALYCGQGGDAANVWARQMYDGLVRLGGQVPIDVVHDWHVRTVAPMLVQTSVRRGLDGAAQEAARRLHEKALEGERVEERAWREALGAALGELYRYAYAYADAYTTASVNARAYAMDNDYGEEKAAEFATMYAKLNTDANARSYADANALANARALAAAFAAGDEQAFAEAYPFAYAHACALAHAQPNEGQAQEQDAQETRDGADVRAEQYRSACGRLGQGLAESVGRAAG</sequence>
<dbReference type="Proteomes" id="UP000656881">
    <property type="component" value="Unassembled WGS sequence"/>
</dbReference>
<evidence type="ECO:0000313" key="3">
    <source>
        <dbReference type="Proteomes" id="UP000656881"/>
    </source>
</evidence>
<evidence type="ECO:0000256" key="1">
    <source>
        <dbReference type="SAM" id="MobiDB-lite"/>
    </source>
</evidence>
<feature type="region of interest" description="Disordered" evidence="1">
    <location>
        <begin position="251"/>
        <end position="272"/>
    </location>
</feature>
<keyword evidence="3" id="KW-1185">Reference proteome</keyword>
<accession>A0ABQ2M3P7</accession>
<feature type="region of interest" description="Disordered" evidence="1">
    <location>
        <begin position="25"/>
        <end position="55"/>
    </location>
</feature>
<name>A0ABQ2M3P7_9ACTN</name>